<accession>A0A073J3M1</accession>
<dbReference type="AlphaFoldDB" id="A0A073J3M1"/>
<organism evidence="1 2">
    <name type="scientific">Synergistes jonesii</name>
    <dbReference type="NCBI Taxonomy" id="2754"/>
    <lineage>
        <taxon>Bacteria</taxon>
        <taxon>Thermotogati</taxon>
        <taxon>Synergistota</taxon>
        <taxon>Synergistia</taxon>
        <taxon>Synergistales</taxon>
        <taxon>Synergistaceae</taxon>
        <taxon>Synergistes</taxon>
    </lineage>
</organism>
<gene>
    <name evidence="1" type="ORF">EH55_04850</name>
</gene>
<evidence type="ECO:0000313" key="1">
    <source>
        <dbReference type="EMBL" id="KEJ92332.1"/>
    </source>
</evidence>
<dbReference type="InterPro" id="IPR036388">
    <property type="entry name" value="WH-like_DNA-bd_sf"/>
</dbReference>
<dbReference type="Gene3D" id="1.10.10.10">
    <property type="entry name" value="Winged helix-like DNA-binding domain superfamily/Winged helix DNA-binding domain"/>
    <property type="match status" value="1"/>
</dbReference>
<name>A0A073J3M1_9BACT</name>
<dbReference type="Pfam" id="PF13412">
    <property type="entry name" value="HTH_24"/>
    <property type="match status" value="1"/>
</dbReference>
<sequence>MTAFSIVAKKALSSLNDPEKRAKNILPFKEENRTFTLALLVQKKVESAQRNPGRKKLILESWGRGIEKICNALKSEYLPMPEDRVVRVTNKVTDRESQVLQYLMEDPGYTMPLLANKMGVSRKSIAGYLKALKEKMSPEAVQGLFDR</sequence>
<reference evidence="1 2" key="1">
    <citation type="submission" date="2014-04" db="EMBL/GenBank/DDBJ databases">
        <title>Draft Genome Sequence of Synergistes jonesii.</title>
        <authorList>
            <person name="Coil D.A."/>
            <person name="Eisen J.A."/>
            <person name="Holland-Moritz H.E."/>
        </authorList>
    </citation>
    <scope>NUCLEOTIDE SEQUENCE [LARGE SCALE GENOMIC DNA]</scope>
    <source>
        <strain evidence="1 2">78-1</strain>
    </source>
</reference>
<dbReference type="Proteomes" id="UP000027665">
    <property type="component" value="Unassembled WGS sequence"/>
</dbReference>
<dbReference type="STRING" id="2754.EH55_04850"/>
<dbReference type="RefSeq" id="WP_037976092.1">
    <property type="nucleotide sequence ID" value="NZ_JQEK01000012.1"/>
</dbReference>
<evidence type="ECO:0000313" key="2">
    <source>
        <dbReference type="Proteomes" id="UP000027665"/>
    </source>
</evidence>
<dbReference type="EMBL" id="JMKI01000031">
    <property type="protein sequence ID" value="KEJ92332.1"/>
    <property type="molecule type" value="Genomic_DNA"/>
</dbReference>
<protein>
    <submittedName>
        <fullName evidence="1">Uncharacterized protein</fullName>
    </submittedName>
</protein>
<comment type="caution">
    <text evidence="1">The sequence shown here is derived from an EMBL/GenBank/DDBJ whole genome shotgun (WGS) entry which is preliminary data.</text>
</comment>
<keyword evidence="2" id="KW-1185">Reference proteome</keyword>
<proteinExistence type="predicted"/>